<evidence type="ECO:0000313" key="3">
    <source>
        <dbReference type="EMBL" id="AHF06913.1"/>
    </source>
</evidence>
<reference evidence="3 4" key="1">
    <citation type="submission" date="2013-12" db="EMBL/GenBank/DDBJ databases">
        <authorList>
            <consortium name="DOE Joint Genome Institute"/>
            <person name="Smidt H."/>
            <person name="Huntemann M."/>
            <person name="Han J."/>
            <person name="Chen A."/>
            <person name="Kyrpides N."/>
            <person name="Mavromatis K."/>
            <person name="Markowitz V."/>
            <person name="Palaniappan K."/>
            <person name="Ivanova N."/>
            <person name="Schaumberg A."/>
            <person name="Pati A."/>
            <person name="Liolios K."/>
            <person name="Nordberg H.P."/>
            <person name="Cantor M.N."/>
            <person name="Hua S.X."/>
            <person name="Woyke T."/>
        </authorList>
    </citation>
    <scope>NUCLEOTIDE SEQUENCE [LARGE SCALE GENOMIC DNA]</scope>
    <source>
        <strain evidence="4">DSM 15288</strain>
    </source>
</reference>
<keyword evidence="2" id="KW-0472">Membrane</keyword>
<keyword evidence="2" id="KW-0812">Transmembrane</keyword>
<feature type="transmembrane region" description="Helical" evidence="2">
    <location>
        <begin position="14"/>
        <end position="36"/>
    </location>
</feature>
<gene>
    <name evidence="3" type="ORF">DESME_07410</name>
</gene>
<evidence type="ECO:0000256" key="1">
    <source>
        <dbReference type="SAM" id="MobiDB-lite"/>
    </source>
</evidence>
<organism evidence="3 4">
    <name type="scientific">Desulfitobacterium metallireducens DSM 15288</name>
    <dbReference type="NCBI Taxonomy" id="871968"/>
    <lineage>
        <taxon>Bacteria</taxon>
        <taxon>Bacillati</taxon>
        <taxon>Bacillota</taxon>
        <taxon>Clostridia</taxon>
        <taxon>Eubacteriales</taxon>
        <taxon>Desulfitobacteriaceae</taxon>
        <taxon>Desulfitobacterium</taxon>
    </lineage>
</organism>
<keyword evidence="4" id="KW-1185">Reference proteome</keyword>
<evidence type="ECO:0000313" key="4">
    <source>
        <dbReference type="Proteomes" id="UP000010847"/>
    </source>
</evidence>
<dbReference type="RefSeq" id="WP_006715401.1">
    <property type="nucleotide sequence ID" value="NZ_CP007032.1"/>
</dbReference>
<dbReference type="OrthoDB" id="1795770at2"/>
<sequence length="209" mass="23883">MQLRLQKPYGREQIAALIIYCCIALTLFSVIGVRALEVQAINIEAVDRALYTVITQKGPVNVESNDVLRIERTYTKAAVTGAPVEIDKIYTTKGFIYSSSTDYYYENTRQLINSVDFDGLAMWERENTTWQSVQPYAYAIGTPKSLIPWLFFLLSIQYYMLSIGGLALIILTFPLPWKELKEENRDKRLSKQPQEQDFSSEEQLSSAAK</sequence>
<proteinExistence type="predicted"/>
<dbReference type="STRING" id="871968.DESME_07410"/>
<dbReference type="HOGENOM" id="CLU_1270612_0_0_9"/>
<accession>W0EBK1</accession>
<feature type="compositionally biased region" description="Polar residues" evidence="1">
    <location>
        <begin position="191"/>
        <end position="209"/>
    </location>
</feature>
<dbReference type="eggNOG" id="ENOG5033Y7J">
    <property type="taxonomic scope" value="Bacteria"/>
</dbReference>
<feature type="transmembrane region" description="Helical" evidence="2">
    <location>
        <begin position="156"/>
        <end position="177"/>
    </location>
</feature>
<dbReference type="AlphaFoldDB" id="W0EBK1"/>
<keyword evidence="2" id="KW-1133">Transmembrane helix</keyword>
<dbReference type="EMBL" id="CP007032">
    <property type="protein sequence ID" value="AHF06913.1"/>
    <property type="molecule type" value="Genomic_DNA"/>
</dbReference>
<name>W0EBK1_9FIRM</name>
<protein>
    <submittedName>
        <fullName evidence="3">Uncharacterized protein</fullName>
    </submittedName>
</protein>
<evidence type="ECO:0000256" key="2">
    <source>
        <dbReference type="SAM" id="Phobius"/>
    </source>
</evidence>
<dbReference type="KEGG" id="dmt:DESME_07410"/>
<dbReference type="Proteomes" id="UP000010847">
    <property type="component" value="Chromosome"/>
</dbReference>
<feature type="region of interest" description="Disordered" evidence="1">
    <location>
        <begin position="184"/>
        <end position="209"/>
    </location>
</feature>